<dbReference type="InterPro" id="IPR004042">
    <property type="entry name" value="Intein_endonuc_central"/>
</dbReference>
<sequence>MTLEVNDAIASRLKRLTPAQREALLKKVTPRIVEPYMAHIPHPKQQVFLTLNCREAMYGGAAGGGKSDAVLMAALQYVDVPGYSALILRRTWPDLNAPGAILDRARTWLANTDAQQKDGGRLWVFPSGAKLSFGYMQRDADKYKFQCFRKDTELLTQRGWVNVADVTTEDMVASVNPKTRAMSYERVSKTFQYAHNDKLVDIYQQNGVSMAVTKNHTVWAGTEKKPELKPYRADQLPATATIPQVFEWAGAPASGKSFKTRERGGHVFTPEQWLKFLGWYIAEGNCGEYGGRWEVKITQQKDEGWDQLRADLGDIEGLRWVDHKFVTLNNKALVEWLIQHTKTGAHNKRLPKEVFDLQPSDAETLLRAMVAGDGSAMSDKWLRYYTYSPKLADDVMRLAVHAGWRPTLDVRNGGNYVDGSITYIVHLSKRGRDTGLLSAKQNDTDTSFWRNTHYKQPVYCVETPRFNTLVIRHRGRVSMSGNSAEYQFIGFDELTHFEEAPYLYLFSRLRRPDLVCLNCSNAVRKYVYEGKAKWAHTSRKADRCKHVFPDPKVIEQYPESSDGMTVFDIPLRMRSATNPGGIGNEWVRQRFVDEETRVEDAVFVPARLHDNPSLDRDSYRESLSHLSVVDRERLENGDWDVTESGDFFQRGWWKIGHSANDDKAERVRFWDMAATDGGGDYTASCLLARLPDGTWEIQDVWRGQVSGAKQEALIEQFAKADGRHVPIRMEQEPGSAGKNLIDHYARKVLYGYNFDGVRATGTKADRAYPVAVAAEKGHIKIMPNQFTREFLNELDAFPGGANDDMVDALSGAFTFLSFARRGRLLV</sequence>
<evidence type="ECO:0000313" key="9">
    <source>
        <dbReference type="Proteomes" id="UP000203886"/>
    </source>
</evidence>
<dbReference type="GO" id="GO:0016539">
    <property type="term" value="P:intein-mediated protein splicing"/>
    <property type="evidence" value="ECO:0007669"/>
    <property type="project" value="InterPro"/>
</dbReference>
<dbReference type="InterPro" id="IPR027417">
    <property type="entry name" value="P-loop_NTPase"/>
</dbReference>
<feature type="domain" description="DOD-type homing endonuclease" evidence="7">
    <location>
        <begin position="276"/>
        <end position="404"/>
    </location>
</feature>
<dbReference type="InterPro" id="IPR036844">
    <property type="entry name" value="Hint_dom_sf"/>
</dbReference>
<dbReference type="Gene3D" id="3.40.50.300">
    <property type="entry name" value="P-loop containing nucleotide triphosphate hydrolases"/>
    <property type="match status" value="1"/>
</dbReference>
<dbReference type="SUPFAM" id="SSF51294">
    <property type="entry name" value="Hedgehog/intein (Hint) domain"/>
    <property type="match status" value="1"/>
</dbReference>
<evidence type="ECO:0000256" key="5">
    <source>
        <dbReference type="ARBA" id="ARBA00023000"/>
    </source>
</evidence>
<dbReference type="InterPro" id="IPR006517">
    <property type="entry name" value="Phage_terminase_lsu-like_C"/>
</dbReference>
<keyword evidence="1" id="KW-1188">Viral release from host cell</keyword>
<dbReference type="InterPro" id="IPR006141">
    <property type="entry name" value="Intein_N"/>
</dbReference>
<keyword evidence="2" id="KW-0547">Nucleotide-binding</keyword>
<keyword evidence="6" id="KW-0231">Viral genome packaging</keyword>
<evidence type="ECO:0000256" key="2">
    <source>
        <dbReference type="ARBA" id="ARBA00022741"/>
    </source>
</evidence>
<evidence type="ECO:0000259" key="7">
    <source>
        <dbReference type="PROSITE" id="PS50819"/>
    </source>
</evidence>
<keyword evidence="5" id="KW-0651">Protein splicing</keyword>
<gene>
    <name evidence="8" type="ORF">GMA6_3</name>
</gene>
<protein>
    <submittedName>
        <fullName evidence="8">Putative large terminase subunit</fullName>
    </submittedName>
</protein>
<dbReference type="RefSeq" id="YP_009273485.1">
    <property type="nucleotide sequence ID" value="NC_030906.1"/>
</dbReference>
<evidence type="ECO:0000256" key="4">
    <source>
        <dbReference type="ARBA" id="ARBA00022840"/>
    </source>
</evidence>
<dbReference type="PROSITE" id="PS50817">
    <property type="entry name" value="INTEIN_N_TER"/>
    <property type="match status" value="1"/>
</dbReference>
<evidence type="ECO:0000256" key="3">
    <source>
        <dbReference type="ARBA" id="ARBA00022813"/>
    </source>
</evidence>
<keyword evidence="4" id="KW-0067">ATP-binding</keyword>
<dbReference type="KEGG" id="vg:28801053"/>
<reference evidence="8 9" key="1">
    <citation type="journal article" date="2015" name="PLoS ONE">
        <title>Lysis to Kill: Evaluation of the Lytic Abilities, and Genomics of Nine Bacteriophages Infective for Gordonia spp. and Their Potential Use in Activated Sludge Foam Biocontrol.</title>
        <authorList>
            <person name="Dyson Z.A."/>
            <person name="Tucci J."/>
            <person name="Seviour R.J."/>
            <person name="Petrovski S."/>
        </authorList>
    </citation>
    <scope>NUCLEOTIDE SEQUENCE [LARGE SCALE GENOMIC DNA]</scope>
</reference>
<evidence type="ECO:0000313" key="8">
    <source>
        <dbReference type="EMBL" id="AKL88284.1"/>
    </source>
</evidence>
<dbReference type="GO" id="GO:0004519">
    <property type="term" value="F:endonuclease activity"/>
    <property type="evidence" value="ECO:0007669"/>
    <property type="project" value="InterPro"/>
</dbReference>
<evidence type="ECO:0000256" key="1">
    <source>
        <dbReference type="ARBA" id="ARBA00022612"/>
    </source>
</evidence>
<dbReference type="EMBL" id="KR063280">
    <property type="protein sequence ID" value="AKL88284.1"/>
    <property type="molecule type" value="Genomic_DNA"/>
</dbReference>
<accession>A0A0K0NL18</accession>
<dbReference type="GeneID" id="28801053"/>
<organism evidence="8 9">
    <name type="scientific">Gordonia phage GMA6</name>
    <dbReference type="NCBI Taxonomy" id="1647285"/>
    <lineage>
        <taxon>Viruses</taxon>
        <taxon>Duplodnaviria</taxon>
        <taxon>Heunggongvirae</taxon>
        <taxon>Uroviricota</taxon>
        <taxon>Caudoviricetes</taxon>
        <taxon>Bendigovirus</taxon>
        <taxon>Bendigovirus GMA6</taxon>
    </lineage>
</organism>
<dbReference type="SUPFAM" id="SSF55608">
    <property type="entry name" value="Homing endonucleases"/>
    <property type="match status" value="1"/>
</dbReference>
<dbReference type="Gene3D" id="3.10.28.10">
    <property type="entry name" value="Homing endonucleases"/>
    <property type="match status" value="1"/>
</dbReference>
<dbReference type="Gene3D" id="2.170.16.10">
    <property type="entry name" value="Hedgehog/Intein (Hint) domain"/>
    <property type="match status" value="1"/>
</dbReference>
<dbReference type="GO" id="GO:0005524">
    <property type="term" value="F:ATP binding"/>
    <property type="evidence" value="ECO:0007669"/>
    <property type="project" value="UniProtKB-KW"/>
</dbReference>
<keyword evidence="3" id="KW-0068">Autocatalytic cleavage</keyword>
<name>A0A0K0NL18_9CAUD</name>
<proteinExistence type="predicted"/>
<evidence type="ECO:0000256" key="6">
    <source>
        <dbReference type="ARBA" id="ARBA00023219"/>
    </source>
</evidence>
<dbReference type="InterPro" id="IPR027434">
    <property type="entry name" value="Homing_endonucl"/>
</dbReference>
<dbReference type="OrthoDB" id="2120at10239"/>
<dbReference type="Pfam" id="PF17289">
    <property type="entry name" value="Terminase_6C"/>
    <property type="match status" value="1"/>
</dbReference>
<keyword evidence="9" id="KW-1185">Reference proteome</keyword>
<dbReference type="NCBIfam" id="TIGR01630">
    <property type="entry name" value="psiM2_ORF9"/>
    <property type="match status" value="1"/>
</dbReference>
<dbReference type="Gene3D" id="3.30.420.240">
    <property type="match status" value="1"/>
</dbReference>
<dbReference type="Proteomes" id="UP000203886">
    <property type="component" value="Segment"/>
</dbReference>
<dbReference type="PROSITE" id="PS50819">
    <property type="entry name" value="INTEIN_ENDONUCLEASE"/>
    <property type="match status" value="1"/>
</dbReference>
<dbReference type="InterPro" id="IPR035421">
    <property type="entry name" value="Terminase_6C"/>
</dbReference>